<dbReference type="Gene3D" id="3.40.190.290">
    <property type="match status" value="1"/>
</dbReference>
<proteinExistence type="inferred from homology"/>
<comment type="similarity">
    <text evidence="1">Belongs to the LysR transcriptional regulatory family.</text>
</comment>
<keyword evidence="2" id="KW-0805">Transcription regulation</keyword>
<evidence type="ECO:0000313" key="6">
    <source>
        <dbReference type="EMBL" id="MFH0255470.1"/>
    </source>
</evidence>
<evidence type="ECO:0000256" key="3">
    <source>
        <dbReference type="ARBA" id="ARBA00023125"/>
    </source>
</evidence>
<dbReference type="Pfam" id="PF00126">
    <property type="entry name" value="HTH_1"/>
    <property type="match status" value="1"/>
</dbReference>
<dbReference type="SUPFAM" id="SSF46785">
    <property type="entry name" value="Winged helix' DNA-binding domain"/>
    <property type="match status" value="1"/>
</dbReference>
<keyword evidence="3" id="KW-0238">DNA-binding</keyword>
<gene>
    <name evidence="6" type="ORF">ACGRVM_16310</name>
</gene>
<dbReference type="InterPro" id="IPR050950">
    <property type="entry name" value="HTH-type_LysR_regulators"/>
</dbReference>
<dbReference type="PROSITE" id="PS50931">
    <property type="entry name" value="HTH_LYSR"/>
    <property type="match status" value="1"/>
</dbReference>
<name>A0ABW7IB92_9RHOB</name>
<organism evidence="6 7">
    <name type="scientific">Roseovarius aquimarinus</name>
    <dbReference type="NCBI Taxonomy" id="1229156"/>
    <lineage>
        <taxon>Bacteria</taxon>
        <taxon>Pseudomonadati</taxon>
        <taxon>Pseudomonadota</taxon>
        <taxon>Alphaproteobacteria</taxon>
        <taxon>Rhodobacterales</taxon>
        <taxon>Roseobacteraceae</taxon>
        <taxon>Roseovarius</taxon>
    </lineage>
</organism>
<evidence type="ECO:0000256" key="2">
    <source>
        <dbReference type="ARBA" id="ARBA00023015"/>
    </source>
</evidence>
<dbReference type="PROSITE" id="PS51257">
    <property type="entry name" value="PROKAR_LIPOPROTEIN"/>
    <property type="match status" value="1"/>
</dbReference>
<dbReference type="Pfam" id="PF03466">
    <property type="entry name" value="LysR_substrate"/>
    <property type="match status" value="1"/>
</dbReference>
<dbReference type="InterPro" id="IPR036388">
    <property type="entry name" value="WH-like_DNA-bd_sf"/>
</dbReference>
<dbReference type="Proteomes" id="UP001607157">
    <property type="component" value="Unassembled WGS sequence"/>
</dbReference>
<keyword evidence="4" id="KW-0804">Transcription</keyword>
<dbReference type="InterPro" id="IPR000847">
    <property type="entry name" value="LysR_HTH_N"/>
</dbReference>
<keyword evidence="7" id="KW-1185">Reference proteome</keyword>
<dbReference type="SUPFAM" id="SSF53850">
    <property type="entry name" value="Periplasmic binding protein-like II"/>
    <property type="match status" value="1"/>
</dbReference>
<dbReference type="EMBL" id="JBIHMM010000008">
    <property type="protein sequence ID" value="MFH0255470.1"/>
    <property type="molecule type" value="Genomic_DNA"/>
</dbReference>
<dbReference type="InterPro" id="IPR005119">
    <property type="entry name" value="LysR_subst-bd"/>
</dbReference>
<dbReference type="RefSeq" id="WP_377173232.1">
    <property type="nucleotide sequence ID" value="NZ_JBHTJC010000008.1"/>
</dbReference>
<accession>A0ABW7IB92</accession>
<evidence type="ECO:0000259" key="5">
    <source>
        <dbReference type="PROSITE" id="PS50931"/>
    </source>
</evidence>
<sequence>MFKIATAHSASFLVACEEGSIRSASERLGVEPSTITRHIQSLETSLGAALIERGHTGICPTEAGQILQTYLKRQQCDEEALLSEFDALKGMRRGQLVIAVGDGFISDFIGNALRLYRGSYPGFTYDLLSGSTEQVLHAVRTDQAHLGMAYNARKERSIKTAAQSKQPLELLVSPHSDWANLPEPMTMKALEHLPAALLKSGSGVGDMIQAAEGAHGVRLNAVVQSNSLAVLRNFVRDGLGVTILPAFVVTREIADGTIVTKRLDIPELSRGEASLFTRAGRRLPEGASRLAHHIARAMVAFRAAG</sequence>
<protein>
    <submittedName>
        <fullName evidence="6">LysR family transcriptional regulator</fullName>
    </submittedName>
</protein>
<feature type="domain" description="HTH lysR-type" evidence="5">
    <location>
        <begin position="12"/>
        <end position="61"/>
    </location>
</feature>
<dbReference type="PANTHER" id="PTHR30419">
    <property type="entry name" value="HTH-TYPE TRANSCRIPTIONAL REGULATOR YBHD"/>
    <property type="match status" value="1"/>
</dbReference>
<evidence type="ECO:0000313" key="7">
    <source>
        <dbReference type="Proteomes" id="UP001607157"/>
    </source>
</evidence>
<reference evidence="6 7" key="1">
    <citation type="submission" date="2024-10" db="EMBL/GenBank/DDBJ databases">
        <authorList>
            <person name="Yang X.-N."/>
        </authorList>
    </citation>
    <scope>NUCLEOTIDE SEQUENCE [LARGE SCALE GENOMIC DNA]</scope>
    <source>
        <strain evidence="6 7">CAU 1059</strain>
    </source>
</reference>
<dbReference type="PANTHER" id="PTHR30419:SF8">
    <property type="entry name" value="NITROGEN ASSIMILATION TRANSCRIPTIONAL ACTIVATOR-RELATED"/>
    <property type="match status" value="1"/>
</dbReference>
<evidence type="ECO:0000256" key="1">
    <source>
        <dbReference type="ARBA" id="ARBA00009437"/>
    </source>
</evidence>
<dbReference type="InterPro" id="IPR036390">
    <property type="entry name" value="WH_DNA-bd_sf"/>
</dbReference>
<comment type="caution">
    <text evidence="6">The sequence shown here is derived from an EMBL/GenBank/DDBJ whole genome shotgun (WGS) entry which is preliminary data.</text>
</comment>
<evidence type="ECO:0000256" key="4">
    <source>
        <dbReference type="ARBA" id="ARBA00023163"/>
    </source>
</evidence>
<dbReference type="Gene3D" id="1.10.10.10">
    <property type="entry name" value="Winged helix-like DNA-binding domain superfamily/Winged helix DNA-binding domain"/>
    <property type="match status" value="1"/>
</dbReference>